<feature type="transmembrane region" description="Helical" evidence="2">
    <location>
        <begin position="23"/>
        <end position="39"/>
    </location>
</feature>
<dbReference type="InterPro" id="IPR017850">
    <property type="entry name" value="Alkaline_phosphatase_core_sf"/>
</dbReference>
<keyword evidence="2" id="KW-0472">Membrane</keyword>
<feature type="compositionally biased region" description="Basic and acidic residues" evidence="1">
    <location>
        <begin position="299"/>
        <end position="313"/>
    </location>
</feature>
<dbReference type="AlphaFoldDB" id="A0A4D6GXE2"/>
<evidence type="ECO:0000256" key="1">
    <source>
        <dbReference type="SAM" id="MobiDB-lite"/>
    </source>
</evidence>
<evidence type="ECO:0000313" key="3">
    <source>
        <dbReference type="EMBL" id="QCC44907.1"/>
    </source>
</evidence>
<evidence type="ECO:0000313" key="6">
    <source>
        <dbReference type="Proteomes" id="UP000323075"/>
    </source>
</evidence>
<gene>
    <name evidence="4" type="ORF">APQ99_02379</name>
    <name evidence="3" type="ORF">HBSAL_06245</name>
</gene>
<reference evidence="3" key="3">
    <citation type="journal article" name="MicrobiologyOpen">
        <title>Whole-genome comparison between the type strain of Halobacterium salinarum (DSM 3754(T)) and the laboratory strains R1 and NRC-1.</title>
        <authorList>
            <person name="Pfeiffer F."/>
            <person name="Losensky G."/>
            <person name="Marchfelder A."/>
            <person name="Habermann B."/>
            <person name="Dyall-Smith M."/>
        </authorList>
    </citation>
    <scope>NUCLEOTIDE SEQUENCE</scope>
    <source>
        <strain evidence="3">91-R6</strain>
    </source>
</reference>
<evidence type="ECO:0000256" key="2">
    <source>
        <dbReference type="SAM" id="Phobius"/>
    </source>
</evidence>
<evidence type="ECO:0000313" key="4">
    <source>
        <dbReference type="EMBL" id="TYO73670.1"/>
    </source>
</evidence>
<keyword evidence="2" id="KW-0812">Transmembrane</keyword>
<dbReference type="EMBL" id="CP038631">
    <property type="protein sequence ID" value="QCC44907.1"/>
    <property type="molecule type" value="Genomic_DNA"/>
</dbReference>
<dbReference type="RefSeq" id="WP_136361374.1">
    <property type="nucleotide sequence ID" value="NZ_VRYN01000017.1"/>
</dbReference>
<organism evidence="3 5">
    <name type="scientific">Halobacterium salinarum (strain ATCC 33171 / DSM 3754 / JCM 8978 / NBRC 102687 / NCIMB 764 / 91-R6)</name>
    <dbReference type="NCBI Taxonomy" id="2597657"/>
    <lineage>
        <taxon>Archaea</taxon>
        <taxon>Methanobacteriati</taxon>
        <taxon>Methanobacteriota</taxon>
        <taxon>Stenosarchaea group</taxon>
        <taxon>Halobacteria</taxon>
        <taxon>Halobacteriales</taxon>
        <taxon>Halobacteriaceae</taxon>
        <taxon>Halobacterium</taxon>
    </lineage>
</organism>
<dbReference type="Proteomes" id="UP000296216">
    <property type="component" value="Chromosome"/>
</dbReference>
<dbReference type="Proteomes" id="UP000323075">
    <property type="component" value="Unassembled WGS sequence"/>
</dbReference>
<reference evidence="3 5" key="1">
    <citation type="journal article" date="2019" name="Microbiol. Resour. Announc.">
        <title>The Genome Sequence of the Halobacterium salinarum Type Strain Is Closely Related to That of Laboratory Strains NRC-1 and R1.</title>
        <authorList>
            <person name="Pfeiffer F."/>
            <person name="Marchfelder A."/>
            <person name="Habermann B."/>
            <person name="Dyall-Smith M.L."/>
        </authorList>
    </citation>
    <scope>NUCLEOTIDE SEQUENCE [LARGE SCALE GENOMIC DNA]</scope>
    <source>
        <strain evidence="3">91-R6</strain>
        <strain evidence="5">ATCC 33171 / DSM 3754 / JCM 8978 / NBRC 102687 / NCIMB 764 / 91-R6</strain>
    </source>
</reference>
<dbReference type="SUPFAM" id="SSF53649">
    <property type="entry name" value="Alkaline phosphatase-like"/>
    <property type="match status" value="1"/>
</dbReference>
<keyword evidence="2" id="KW-1133">Transmembrane helix</keyword>
<accession>A0A4D6GXE2</accession>
<proteinExistence type="predicted"/>
<name>A0A4D6GXE2_HALS9</name>
<dbReference type="Gene3D" id="3.40.720.10">
    <property type="entry name" value="Alkaline Phosphatase, subunit A"/>
    <property type="match status" value="1"/>
</dbReference>
<protein>
    <submittedName>
        <fullName evidence="3">AlkP-core domain protein</fullName>
    </submittedName>
</protein>
<evidence type="ECO:0000313" key="5">
    <source>
        <dbReference type="Proteomes" id="UP000296216"/>
    </source>
</evidence>
<dbReference type="EMBL" id="VRYN01000017">
    <property type="protein sequence ID" value="TYO73670.1"/>
    <property type="molecule type" value="Genomic_DNA"/>
</dbReference>
<feature type="region of interest" description="Disordered" evidence="1">
    <location>
        <begin position="294"/>
        <end position="313"/>
    </location>
</feature>
<reference evidence="4 6" key="2">
    <citation type="submission" date="2019-07" db="EMBL/GenBank/DDBJ databases">
        <title>Genomic Encyclopedia of Archaeal and Bacterial Type Strains, Phase II (KMG-II): from individual species to whole genera.</title>
        <authorList>
            <person name="Goeker M."/>
        </authorList>
    </citation>
    <scope>NUCLEOTIDE SEQUENCE [LARGE SCALE GENOMIC DNA]</scope>
    <source>
        <strain evidence="4 6">DSM 3754</strain>
    </source>
</reference>
<sequence>MSVNAGEWFSEMMEHLREQPSRAPLYLVFTIYLTVWYAITSRWPFGENIYDSDWDVLLVLDACRVDTLREVADEYEFIGDVESKWSVGSQSAEWIANTFTESRKDEINNTTYISGNGFSKGILARGGRPPANNTTPIDLSAWSVVDERELQSHIAVWETNHDETYGSVLPEPMTDYTIEAGRNGESDQIITHYTQPHLPYVGAAFREGREATEREDRGYELLEVGRASRDDVYGDYKETLRWVLDDVEELLENIDAEKVVITSDHGEAFGEWYAYGHPEGFPHPVVRKVPWVETSATDEQTREPDVEVGDETKIDVEEHLRDLGYR</sequence>
<dbReference type="GeneID" id="39855091"/>